<protein>
    <submittedName>
        <fullName evidence="1">Uncharacterized protein</fullName>
    </submittedName>
</protein>
<keyword evidence="2" id="KW-1185">Reference proteome</keyword>
<reference evidence="2" key="1">
    <citation type="journal article" date="2024" name="Proc. Natl. Acad. Sci. U.S.A.">
        <title>Extraordinary preservation of gene collinearity over three hundred million years revealed in homosporous lycophytes.</title>
        <authorList>
            <person name="Li C."/>
            <person name="Wickell D."/>
            <person name="Kuo L.Y."/>
            <person name="Chen X."/>
            <person name="Nie B."/>
            <person name="Liao X."/>
            <person name="Peng D."/>
            <person name="Ji J."/>
            <person name="Jenkins J."/>
            <person name="Williams M."/>
            <person name="Shu S."/>
            <person name="Plott C."/>
            <person name="Barry K."/>
            <person name="Rajasekar S."/>
            <person name="Grimwood J."/>
            <person name="Han X."/>
            <person name="Sun S."/>
            <person name="Hou Z."/>
            <person name="He W."/>
            <person name="Dai G."/>
            <person name="Sun C."/>
            <person name="Schmutz J."/>
            <person name="Leebens-Mack J.H."/>
            <person name="Li F.W."/>
            <person name="Wang L."/>
        </authorList>
    </citation>
    <scope>NUCLEOTIDE SEQUENCE [LARGE SCALE GENOMIC DNA]</scope>
    <source>
        <strain evidence="2">cv. PW_Plant_1</strain>
    </source>
</reference>
<accession>A0ACC2EX74</accession>
<dbReference type="Proteomes" id="UP001162992">
    <property type="component" value="Chromosome 1"/>
</dbReference>
<proteinExistence type="predicted"/>
<comment type="caution">
    <text evidence="1">The sequence shown here is derived from an EMBL/GenBank/DDBJ whole genome shotgun (WGS) entry which is preliminary data.</text>
</comment>
<evidence type="ECO:0000313" key="1">
    <source>
        <dbReference type="EMBL" id="KAJ7571083.1"/>
    </source>
</evidence>
<sequence length="399" mass="45286">MIEAETVQPMDVEQPLQDNGQDVQKQVDGETTVGEKDLRGVISSCKSTKLVEVVQEAVDKLENDIIPSSEILSMGEPSTPLPEPKNTDSEKEKNIIMEIESSISLQEVDKETKSILQHTYEETQEFVQEANRETELPIQEANKETELPIPEAKKEVKLPTPEASTEYKLPVQETNEETQMHLEASQMEIKIHAQETDKKSQIPVQEPGEKAQAPIQVEDKECQQDSDKEAQLPIQVAAKESELPQEAEKEKQLFMLEAQASPILRPKDEAPEEVLEFLADTKYTDEYDFYDAGDDYDEDPEYDPETNVQDNNGWSVRTRAVSQFLRATFQALETDSKNLEEAGPLGLERLLLGKNRKEAARMFFETLVLKTKDYLDVQQNKPYDDIKISARAKLLKTDI</sequence>
<evidence type="ECO:0000313" key="2">
    <source>
        <dbReference type="Proteomes" id="UP001162992"/>
    </source>
</evidence>
<name>A0ACC2EX74_DIPCM</name>
<gene>
    <name evidence="1" type="ORF">O6H91_01G148000</name>
</gene>
<organism evidence="1 2">
    <name type="scientific">Diphasiastrum complanatum</name>
    <name type="common">Issler's clubmoss</name>
    <name type="synonym">Lycopodium complanatum</name>
    <dbReference type="NCBI Taxonomy" id="34168"/>
    <lineage>
        <taxon>Eukaryota</taxon>
        <taxon>Viridiplantae</taxon>
        <taxon>Streptophyta</taxon>
        <taxon>Embryophyta</taxon>
        <taxon>Tracheophyta</taxon>
        <taxon>Lycopodiopsida</taxon>
        <taxon>Lycopodiales</taxon>
        <taxon>Lycopodiaceae</taxon>
        <taxon>Lycopodioideae</taxon>
        <taxon>Diphasiastrum</taxon>
    </lineage>
</organism>
<dbReference type="EMBL" id="CM055092">
    <property type="protein sequence ID" value="KAJ7571083.1"/>
    <property type="molecule type" value="Genomic_DNA"/>
</dbReference>